<dbReference type="InterPro" id="IPR000547">
    <property type="entry name" value="Clathrin_H-chain/VPS_repeat"/>
</dbReference>
<feature type="repeat" description="CHCR" evidence="7">
    <location>
        <begin position="774"/>
        <end position="953"/>
    </location>
</feature>
<evidence type="ECO:0000256" key="7">
    <source>
        <dbReference type="PROSITE-ProRule" id="PRU01006"/>
    </source>
</evidence>
<dbReference type="PANTHER" id="PTHR23323">
    <property type="entry name" value="VACUOLAR PROTEIN SORTING-ASSOCIATED PROTEIN"/>
    <property type="match status" value="1"/>
</dbReference>
<dbReference type="GO" id="GO:0007032">
    <property type="term" value="P:endosome organization"/>
    <property type="evidence" value="ECO:0007669"/>
    <property type="project" value="TreeGrafter"/>
</dbReference>
<reference evidence="12 13" key="1">
    <citation type="journal article" date="2015" name="Genome Biol. Evol.">
        <title>Phylogenomic analyses indicate that early fungi evolved digesting cell walls of algal ancestors of land plants.</title>
        <authorList>
            <person name="Chang Y."/>
            <person name="Wang S."/>
            <person name="Sekimoto S."/>
            <person name="Aerts A.L."/>
            <person name="Choi C."/>
            <person name="Clum A."/>
            <person name="LaButti K.M."/>
            <person name="Lindquist E.A."/>
            <person name="Yee Ngan C."/>
            <person name="Ohm R.A."/>
            <person name="Salamov A.A."/>
            <person name="Grigoriev I.V."/>
            <person name="Spatafora J.W."/>
            <person name="Berbee M.L."/>
        </authorList>
    </citation>
    <scope>NUCLEOTIDE SEQUENCE [LARGE SCALE GENOMIC DNA]</scope>
    <source>
        <strain evidence="12 13">JEL478</strain>
    </source>
</reference>
<dbReference type="InterPro" id="IPR058919">
    <property type="entry name" value="Pep3/Vps18_RING_C"/>
</dbReference>
<dbReference type="OrthoDB" id="1845386at2759"/>
<feature type="compositionally biased region" description="Pro residues" evidence="9">
    <location>
        <begin position="360"/>
        <end position="374"/>
    </location>
</feature>
<accession>A0A139AG41</accession>
<feature type="domain" description="Pep3/Vps18 beta-propeller" evidence="10">
    <location>
        <begin position="80"/>
        <end position="519"/>
    </location>
</feature>
<dbReference type="STRING" id="1344416.A0A139AG41"/>
<keyword evidence="4" id="KW-0862">Zinc</keyword>
<feature type="coiled-coil region" evidence="8">
    <location>
        <begin position="984"/>
        <end position="1025"/>
    </location>
</feature>
<dbReference type="Pfam" id="PF26148">
    <property type="entry name" value="VPS18_RING_C"/>
    <property type="match status" value="1"/>
</dbReference>
<feature type="region of interest" description="Disordered" evidence="9">
    <location>
        <begin position="356"/>
        <end position="397"/>
    </location>
</feature>
<dbReference type="AlphaFoldDB" id="A0A139AG41"/>
<evidence type="ECO:0008006" key="14">
    <source>
        <dbReference type="Google" id="ProtNLM"/>
    </source>
</evidence>
<evidence type="ECO:0000256" key="3">
    <source>
        <dbReference type="ARBA" id="ARBA00022771"/>
    </source>
</evidence>
<dbReference type="GO" id="GO:0006886">
    <property type="term" value="P:intracellular protein transport"/>
    <property type="evidence" value="ECO:0007669"/>
    <property type="project" value="UniProtKB-UniRule"/>
</dbReference>
<evidence type="ECO:0000256" key="6">
    <source>
        <dbReference type="ARBA" id="ARBA00029433"/>
    </source>
</evidence>
<protein>
    <recommendedName>
        <fullName evidence="14">Pep3/Vps18/deep orange domain-containing protein</fullName>
    </recommendedName>
</protein>
<dbReference type="Pfam" id="PF05131">
    <property type="entry name" value="Pep3_Vps18"/>
    <property type="match status" value="1"/>
</dbReference>
<keyword evidence="3" id="KW-0863">Zinc-finger</keyword>
<dbReference type="GO" id="GO:0030897">
    <property type="term" value="C:HOPS complex"/>
    <property type="evidence" value="ECO:0007669"/>
    <property type="project" value="TreeGrafter"/>
</dbReference>
<keyword evidence="13" id="KW-1185">Reference proteome</keyword>
<keyword evidence="8" id="KW-0175">Coiled coil</keyword>
<name>A0A139AG41_GONPJ</name>
<evidence type="ECO:0000313" key="13">
    <source>
        <dbReference type="Proteomes" id="UP000070544"/>
    </source>
</evidence>
<gene>
    <name evidence="12" type="ORF">M427DRAFT_56560</name>
</gene>
<evidence type="ECO:0000256" key="4">
    <source>
        <dbReference type="ARBA" id="ARBA00022833"/>
    </source>
</evidence>
<evidence type="ECO:0000259" key="10">
    <source>
        <dbReference type="Pfam" id="PF05131"/>
    </source>
</evidence>
<organism evidence="12 13">
    <name type="scientific">Gonapodya prolifera (strain JEL478)</name>
    <name type="common">Monoblepharis prolifera</name>
    <dbReference type="NCBI Taxonomy" id="1344416"/>
    <lineage>
        <taxon>Eukaryota</taxon>
        <taxon>Fungi</taxon>
        <taxon>Fungi incertae sedis</taxon>
        <taxon>Chytridiomycota</taxon>
        <taxon>Chytridiomycota incertae sedis</taxon>
        <taxon>Monoblepharidomycetes</taxon>
        <taxon>Monoblepharidales</taxon>
        <taxon>Gonapodyaceae</taxon>
        <taxon>Gonapodya</taxon>
    </lineage>
</organism>
<dbReference type="Proteomes" id="UP000070544">
    <property type="component" value="Unassembled WGS sequence"/>
</dbReference>
<keyword evidence="5" id="KW-0472">Membrane</keyword>
<dbReference type="GO" id="GO:0048284">
    <property type="term" value="P:organelle fusion"/>
    <property type="evidence" value="ECO:0007669"/>
    <property type="project" value="TreeGrafter"/>
</dbReference>
<dbReference type="GO" id="GO:0008270">
    <property type="term" value="F:zinc ion binding"/>
    <property type="evidence" value="ECO:0007669"/>
    <property type="project" value="UniProtKB-KW"/>
</dbReference>
<feature type="compositionally biased region" description="Low complexity" evidence="9">
    <location>
        <begin position="1095"/>
        <end position="1130"/>
    </location>
</feature>
<evidence type="ECO:0000256" key="2">
    <source>
        <dbReference type="ARBA" id="ARBA00022723"/>
    </source>
</evidence>
<dbReference type="GO" id="GO:0005768">
    <property type="term" value="C:endosome"/>
    <property type="evidence" value="ECO:0007669"/>
    <property type="project" value="TreeGrafter"/>
</dbReference>
<feature type="region of interest" description="Disordered" evidence="9">
    <location>
        <begin position="1089"/>
        <end position="1136"/>
    </location>
</feature>
<dbReference type="GO" id="GO:0007033">
    <property type="term" value="P:vacuole organization"/>
    <property type="evidence" value="ECO:0007669"/>
    <property type="project" value="TreeGrafter"/>
</dbReference>
<dbReference type="SUPFAM" id="SSF57850">
    <property type="entry name" value="RING/U-box"/>
    <property type="match status" value="1"/>
</dbReference>
<comment type="similarity">
    <text evidence="1">Belongs to the VPS18 family.</text>
</comment>
<evidence type="ECO:0000256" key="5">
    <source>
        <dbReference type="ARBA" id="ARBA00023136"/>
    </source>
</evidence>
<proteinExistence type="inferred from homology"/>
<feature type="region of interest" description="Disordered" evidence="9">
    <location>
        <begin position="1"/>
        <end position="21"/>
    </location>
</feature>
<feature type="compositionally biased region" description="Polar residues" evidence="9">
    <location>
        <begin position="437"/>
        <end position="447"/>
    </location>
</feature>
<sequence>MSLFDAIEGDPEPRSRGPYGRPLSVADSFDLSANGRLQLPLGAPGVDALGGLAGGSPVLPSLELAANAAGGGTGRLEQIPVFALDPVQFAFPGELVAVAVSNNILAAAVDVNGVGHRLLRIDLSKAAGERDAVEEIDVFPKRPPNAPSTASSSAPPVDKVRGLHFDHFGRHLLITTTLGDVYYLFAGWKRARMMIKLRGLHVHAVSFPPPYAPPPPSPSPSYLARNSPTTGPTLLATRSGKLFEVDFRADAERGKEERYLKQVWIAESDPGSADAGEEGMGVTGVRWEWAQVPVPATGTPNTAAPSNNPAHPVAIALLSTRRDLFAFAGNVQPYHADPTGAQSTLLGVFIEDPVATLDVNPPPGSPSSQPPPRAPALSVYRPPDDAPDGSGPAPAERFAWGTQAGVMVGLLDLADSKNPLKEAEFVPYPPSDLLGTAPSTPSTQPADSNAPKPTPPTPISVLCTAVHVLLLYPRRITACSSLSLAPTWTAVLPTPANSTPTTPPALHLACDPSAGTFWVPLRPSLVELLATDERRDEWLALLQRGKFSSATRAARTEVQRRAVARAEGEAKWKEGKYGEAAASWAGADVGVEEVAVRLWSVGEKDGLRVFLEGRLEGAGKSDVIQKVLLCTWLTELYLDRLDSIPPPPPSSSTDTSHPYVAAQASLLSFLHHNLASLDVPTTFQLMQSHSHPALYLSFARLVGDWDRALAHLVSEKRWDEAVDMLTTKVPLGRAADLWYKYSAELMSERPSDTVAGWIRMGGGVNPKHLVPAMVRYDVERSTKTKEVGVGSKGDKGEAHQGVRYLRFVVDKLGNKDAVVHNYLVALYVARAGEVGEETSGILEFLRGHRTPYYDLHYALRLCSQSGLVSSCVAICQSVGLWEEAVDLALASGRVSEAEECADKARAGRGVVLGKTGLLDEEDGEEDEDTKELRRKLWLKIARHVVDEKKDIKSAIDLVKKSSDLLKLADILPFFPDFVLIDDFKDEICAALEEYNVHIERLRREMDEATRAAESIRLDVRALRNRYVVIQPNEKCYLCSDPLMLRQFYVFPCGHSFHADCLIREITKELSPRMVRRIRDLQDRITKVHQRVVQNSSTSGPGAGKPPSSAAAASSAPTPTSTSSSSAAASAQQKKNMTELSNLRDELDDVVAGECMLCGEVMIRTVDRAFVDEERESEALEAWET</sequence>
<feature type="domain" description="Pep3/Vps18 RING C-terminal" evidence="11">
    <location>
        <begin position="1030"/>
        <end position="1087"/>
    </location>
</feature>
<evidence type="ECO:0000256" key="9">
    <source>
        <dbReference type="SAM" id="MobiDB-lite"/>
    </source>
</evidence>
<comment type="subcellular location">
    <subcellularLocation>
        <location evidence="6">Endomembrane system</location>
        <topology evidence="6">Peripheral membrane protein</topology>
        <orientation evidence="6">Cytoplasmic side</orientation>
    </subcellularLocation>
</comment>
<dbReference type="GO" id="GO:0006904">
    <property type="term" value="P:vesicle docking involved in exocytosis"/>
    <property type="evidence" value="ECO:0007669"/>
    <property type="project" value="TreeGrafter"/>
</dbReference>
<dbReference type="InterPro" id="IPR007810">
    <property type="entry name" value="Pep3/Vps18_beta-prop"/>
</dbReference>
<dbReference type="OMA" id="KFFVFPC"/>
<evidence type="ECO:0000256" key="8">
    <source>
        <dbReference type="SAM" id="Coils"/>
    </source>
</evidence>
<feature type="region of interest" description="Disordered" evidence="9">
    <location>
        <begin position="422"/>
        <end position="455"/>
    </location>
</feature>
<dbReference type="CDD" id="cd16462">
    <property type="entry name" value="RING-H2_Pep3p-like"/>
    <property type="match status" value="1"/>
</dbReference>
<dbReference type="PROSITE" id="PS50236">
    <property type="entry name" value="CHCR"/>
    <property type="match status" value="1"/>
</dbReference>
<evidence type="ECO:0000259" key="11">
    <source>
        <dbReference type="Pfam" id="PF26148"/>
    </source>
</evidence>
<evidence type="ECO:0000256" key="1">
    <source>
        <dbReference type="ARBA" id="ARBA00010454"/>
    </source>
</evidence>
<evidence type="ECO:0000313" key="12">
    <source>
        <dbReference type="EMBL" id="KXS15730.1"/>
    </source>
</evidence>
<keyword evidence="2" id="KW-0479">Metal-binding</keyword>
<dbReference type="PANTHER" id="PTHR23323:SF26">
    <property type="entry name" value="VACUOLAR PROTEIN SORTING-ASSOCIATED PROTEIN 18 HOMOLOG"/>
    <property type="match status" value="1"/>
</dbReference>
<dbReference type="GO" id="GO:0030674">
    <property type="term" value="F:protein-macromolecule adaptor activity"/>
    <property type="evidence" value="ECO:0007669"/>
    <property type="project" value="TreeGrafter"/>
</dbReference>
<dbReference type="EMBL" id="KQ965760">
    <property type="protein sequence ID" value="KXS15730.1"/>
    <property type="molecule type" value="Genomic_DNA"/>
</dbReference>